<evidence type="ECO:0000313" key="2">
    <source>
        <dbReference type="Proteomes" id="UP000295674"/>
    </source>
</evidence>
<dbReference type="OrthoDB" id="4774605at2"/>
<evidence type="ECO:0000313" key="1">
    <source>
        <dbReference type="EMBL" id="TDD07541.1"/>
    </source>
</evidence>
<gene>
    <name evidence="1" type="ORF">E1181_08925</name>
</gene>
<organism evidence="1 2">
    <name type="scientific">Saccharopolyspora terrae</name>
    <dbReference type="NCBI Taxonomy" id="2530384"/>
    <lineage>
        <taxon>Bacteria</taxon>
        <taxon>Bacillati</taxon>
        <taxon>Actinomycetota</taxon>
        <taxon>Actinomycetes</taxon>
        <taxon>Pseudonocardiales</taxon>
        <taxon>Pseudonocardiaceae</taxon>
        <taxon>Saccharopolyspora</taxon>
    </lineage>
</organism>
<proteinExistence type="predicted"/>
<dbReference type="EMBL" id="SMKS01000010">
    <property type="protein sequence ID" value="TDD07541.1"/>
    <property type="molecule type" value="Genomic_DNA"/>
</dbReference>
<comment type="caution">
    <text evidence="1">The sequence shown here is derived from an EMBL/GenBank/DDBJ whole genome shotgun (WGS) entry which is preliminary data.</text>
</comment>
<keyword evidence="2" id="KW-1185">Reference proteome</keyword>
<dbReference type="AlphaFoldDB" id="A0A4R4VQS8"/>
<accession>A0A4R4VQS8</accession>
<name>A0A4R4VQS8_9PSEU</name>
<sequence>MLRQQVVEALGPFLASVLGDNDQIVSPMGAPNAVVFHARHPGHTRVDVVTGDAWTTFETTEIDLAVEP</sequence>
<dbReference type="Proteomes" id="UP000295674">
    <property type="component" value="Unassembled WGS sequence"/>
</dbReference>
<reference evidence="1 2" key="1">
    <citation type="submission" date="2019-03" db="EMBL/GenBank/DDBJ databases">
        <title>Draft genome sequences of novel Actinobacteria.</title>
        <authorList>
            <person name="Sahin N."/>
            <person name="Ay H."/>
            <person name="Saygin H."/>
        </authorList>
    </citation>
    <scope>NUCLEOTIDE SEQUENCE [LARGE SCALE GENOMIC DNA]</scope>
    <source>
        <strain evidence="1 2">16K309</strain>
    </source>
</reference>
<protein>
    <submittedName>
        <fullName evidence="1">Uncharacterized protein</fullName>
    </submittedName>
</protein>
<dbReference type="RefSeq" id="WP_132673501.1">
    <property type="nucleotide sequence ID" value="NZ_SMKS01000010.1"/>
</dbReference>